<evidence type="ECO:0000313" key="2">
    <source>
        <dbReference type="EMBL" id="MFD2421966.1"/>
    </source>
</evidence>
<feature type="transmembrane region" description="Helical" evidence="1">
    <location>
        <begin position="12"/>
        <end position="36"/>
    </location>
</feature>
<evidence type="ECO:0008006" key="4">
    <source>
        <dbReference type="Google" id="ProtNLM"/>
    </source>
</evidence>
<keyword evidence="1" id="KW-1133">Transmembrane helix</keyword>
<keyword evidence="3" id="KW-1185">Reference proteome</keyword>
<keyword evidence="1" id="KW-0812">Transmembrane</keyword>
<protein>
    <recommendedName>
        <fullName evidence="4">MYXO-CTERM domain-containing protein</fullName>
    </recommendedName>
</protein>
<dbReference type="EMBL" id="JBHUKR010000024">
    <property type="protein sequence ID" value="MFD2421966.1"/>
    <property type="molecule type" value="Genomic_DNA"/>
</dbReference>
<keyword evidence="1" id="KW-0472">Membrane</keyword>
<gene>
    <name evidence="2" type="ORF">ACFSXZ_37130</name>
</gene>
<dbReference type="Proteomes" id="UP001597417">
    <property type="component" value="Unassembled WGS sequence"/>
</dbReference>
<organism evidence="2 3">
    <name type="scientific">Amycolatopsis pigmentata</name>
    <dbReference type="NCBI Taxonomy" id="450801"/>
    <lineage>
        <taxon>Bacteria</taxon>
        <taxon>Bacillati</taxon>
        <taxon>Actinomycetota</taxon>
        <taxon>Actinomycetes</taxon>
        <taxon>Pseudonocardiales</taxon>
        <taxon>Pseudonocardiaceae</taxon>
        <taxon>Amycolatopsis</taxon>
    </lineage>
</organism>
<accession>A0ABW5G4E8</accession>
<evidence type="ECO:0000313" key="3">
    <source>
        <dbReference type="Proteomes" id="UP001597417"/>
    </source>
</evidence>
<evidence type="ECO:0000256" key="1">
    <source>
        <dbReference type="SAM" id="Phobius"/>
    </source>
</evidence>
<comment type="caution">
    <text evidence="2">The sequence shown here is derived from an EMBL/GenBank/DDBJ whole genome shotgun (WGS) entry which is preliminary data.</text>
</comment>
<dbReference type="RefSeq" id="WP_378270829.1">
    <property type="nucleotide sequence ID" value="NZ_JBHUKR010000024.1"/>
</dbReference>
<name>A0ABW5G4E8_9PSEU</name>
<reference evidence="3" key="1">
    <citation type="journal article" date="2019" name="Int. J. Syst. Evol. Microbiol.">
        <title>The Global Catalogue of Microorganisms (GCM) 10K type strain sequencing project: providing services to taxonomists for standard genome sequencing and annotation.</title>
        <authorList>
            <consortium name="The Broad Institute Genomics Platform"/>
            <consortium name="The Broad Institute Genome Sequencing Center for Infectious Disease"/>
            <person name="Wu L."/>
            <person name="Ma J."/>
        </authorList>
    </citation>
    <scope>NUCLEOTIDE SEQUENCE [LARGE SCALE GENOMIC DNA]</scope>
    <source>
        <strain evidence="3">CGMCC 4.7645</strain>
    </source>
</reference>
<feature type="transmembrane region" description="Helical" evidence="1">
    <location>
        <begin position="126"/>
        <end position="146"/>
    </location>
</feature>
<proteinExistence type="predicted"/>
<sequence>MLRWKNLAVAGGVLRWRTLAVAVVVGIAVVTAVWWAGPGALGVTATGGGDTTQATVTAPAACTDANPTETVRFEHGGQNQTGTLDACGHDRDDRVSISIPADFGAGSTKVHLADVVQGHSDLRRPLGLALLALSCLGGGTYAFLVLRGPRREPALA</sequence>